<evidence type="ECO:0000313" key="2">
    <source>
        <dbReference type="EMBL" id="GEP04814.1"/>
    </source>
</evidence>
<reference evidence="3" key="4">
    <citation type="submission" date="2023-01" db="EMBL/GenBank/DDBJ databases">
        <title>Draft genome sequence of Methylobacterium oxalidis strain NBRC 107715.</title>
        <authorList>
            <person name="Sun Q."/>
            <person name="Mori K."/>
        </authorList>
    </citation>
    <scope>NUCLEOTIDE SEQUENCE</scope>
    <source>
        <strain evidence="3">NBRC 107715</strain>
    </source>
</reference>
<organism evidence="2 4">
    <name type="scientific">Methylobacterium oxalidis</name>
    <dbReference type="NCBI Taxonomy" id="944322"/>
    <lineage>
        <taxon>Bacteria</taxon>
        <taxon>Pseudomonadati</taxon>
        <taxon>Pseudomonadota</taxon>
        <taxon>Alphaproteobacteria</taxon>
        <taxon>Hyphomicrobiales</taxon>
        <taxon>Methylobacteriaceae</taxon>
        <taxon>Methylobacterium</taxon>
    </lineage>
</organism>
<name>A0A512J4C9_9HYPH</name>
<dbReference type="EMBL" id="BJZU01000052">
    <property type="protein sequence ID" value="GEP04814.1"/>
    <property type="molecule type" value="Genomic_DNA"/>
</dbReference>
<sequence>MPARIGLGALLHRARKRAAPNVTDPSAASGGLPNHLQVGPAGRECSAKTTAPDGRGGLHRTARPGLLGDGVGGTIGASYHGGGSDADKRDNNDPEGADILPCRDGHGRAPM</sequence>
<feature type="compositionally biased region" description="Gly residues" evidence="1">
    <location>
        <begin position="67"/>
        <end position="84"/>
    </location>
</feature>
<evidence type="ECO:0000313" key="4">
    <source>
        <dbReference type="Proteomes" id="UP000321960"/>
    </source>
</evidence>
<dbReference type="Proteomes" id="UP001156856">
    <property type="component" value="Unassembled WGS sequence"/>
</dbReference>
<dbReference type="EMBL" id="BSPK01000025">
    <property type="protein sequence ID" value="GLS63640.1"/>
    <property type="molecule type" value="Genomic_DNA"/>
</dbReference>
<reference evidence="5" key="2">
    <citation type="journal article" date="2019" name="Int. J. Syst. Evol. Microbiol.">
        <title>The Global Catalogue of Microorganisms (GCM) 10K type strain sequencing project: providing services to taxonomists for standard genome sequencing and annotation.</title>
        <authorList>
            <consortium name="The Broad Institute Genomics Platform"/>
            <consortium name="The Broad Institute Genome Sequencing Center for Infectious Disease"/>
            <person name="Wu L."/>
            <person name="Ma J."/>
        </authorList>
    </citation>
    <scope>NUCLEOTIDE SEQUENCE [LARGE SCALE GENOMIC DNA]</scope>
    <source>
        <strain evidence="5">NBRC 107715</strain>
    </source>
</reference>
<reference evidence="3" key="1">
    <citation type="journal article" date="2014" name="Int. J. Syst. Evol. Microbiol.">
        <title>Complete genome of a new Firmicutes species belonging to the dominant human colonic microbiota ('Ruminococcus bicirculans') reveals two chromosomes and a selective capacity to utilize plant glucans.</title>
        <authorList>
            <consortium name="NISC Comparative Sequencing Program"/>
            <person name="Wegmann U."/>
            <person name="Louis P."/>
            <person name="Goesmann A."/>
            <person name="Henrissat B."/>
            <person name="Duncan S.H."/>
            <person name="Flint H.J."/>
        </authorList>
    </citation>
    <scope>NUCLEOTIDE SEQUENCE</scope>
    <source>
        <strain evidence="3">NBRC 107715</strain>
    </source>
</reference>
<dbReference type="Proteomes" id="UP000321960">
    <property type="component" value="Unassembled WGS sequence"/>
</dbReference>
<evidence type="ECO:0000256" key="1">
    <source>
        <dbReference type="SAM" id="MobiDB-lite"/>
    </source>
</evidence>
<evidence type="ECO:0000313" key="3">
    <source>
        <dbReference type="EMBL" id="GLS63640.1"/>
    </source>
</evidence>
<gene>
    <name evidence="3" type="ORF">GCM10007888_20210</name>
    <name evidence="2" type="ORF">MOX02_28520</name>
</gene>
<keyword evidence="5" id="KW-1185">Reference proteome</keyword>
<protein>
    <submittedName>
        <fullName evidence="2">Uncharacterized protein</fullName>
    </submittedName>
</protein>
<feature type="region of interest" description="Disordered" evidence="1">
    <location>
        <begin position="16"/>
        <end position="111"/>
    </location>
</feature>
<reference evidence="2 4" key="3">
    <citation type="submission" date="2019-07" db="EMBL/GenBank/DDBJ databases">
        <title>Whole genome shotgun sequence of Methylobacterium oxalidis NBRC 107715.</title>
        <authorList>
            <person name="Hosoyama A."/>
            <person name="Uohara A."/>
            <person name="Ohji S."/>
            <person name="Ichikawa N."/>
        </authorList>
    </citation>
    <scope>NUCLEOTIDE SEQUENCE [LARGE SCALE GENOMIC DNA]</scope>
    <source>
        <strain evidence="2 4">NBRC 107715</strain>
    </source>
</reference>
<comment type="caution">
    <text evidence="2">The sequence shown here is derived from an EMBL/GenBank/DDBJ whole genome shotgun (WGS) entry which is preliminary data.</text>
</comment>
<evidence type="ECO:0000313" key="5">
    <source>
        <dbReference type="Proteomes" id="UP001156856"/>
    </source>
</evidence>
<dbReference type="AlphaFoldDB" id="A0A512J4C9"/>
<proteinExistence type="predicted"/>
<feature type="compositionally biased region" description="Basic and acidic residues" evidence="1">
    <location>
        <begin position="101"/>
        <end position="111"/>
    </location>
</feature>
<accession>A0A512J4C9</accession>